<gene>
    <name evidence="2" type="ORF">IWX90DRAFT_511728</name>
</gene>
<feature type="chain" id="PRO_5045909348" evidence="1">
    <location>
        <begin position="22"/>
        <end position="199"/>
    </location>
</feature>
<evidence type="ECO:0000313" key="3">
    <source>
        <dbReference type="Proteomes" id="UP001456524"/>
    </source>
</evidence>
<reference evidence="2 3" key="1">
    <citation type="journal article" date="2022" name="G3 (Bethesda)">
        <title>Enemy or ally: a genomic approach to elucidate the lifestyle of Phyllosticta citrichinaensis.</title>
        <authorList>
            <person name="Buijs V.A."/>
            <person name="Groenewald J.Z."/>
            <person name="Haridas S."/>
            <person name="LaButti K.M."/>
            <person name="Lipzen A."/>
            <person name="Martin F.M."/>
            <person name="Barry K."/>
            <person name="Grigoriev I.V."/>
            <person name="Crous P.W."/>
            <person name="Seidl M.F."/>
        </authorList>
    </citation>
    <scope>NUCLEOTIDE SEQUENCE [LARGE SCALE GENOMIC DNA]</scope>
    <source>
        <strain evidence="2 3">CBS 129764</strain>
    </source>
</reference>
<evidence type="ECO:0000256" key="1">
    <source>
        <dbReference type="SAM" id="SignalP"/>
    </source>
</evidence>
<keyword evidence="3" id="KW-1185">Reference proteome</keyword>
<accession>A0ABR1XYH5</accession>
<feature type="signal peptide" evidence="1">
    <location>
        <begin position="1"/>
        <end position="21"/>
    </location>
</feature>
<evidence type="ECO:0000313" key="2">
    <source>
        <dbReference type="EMBL" id="KAK8173173.1"/>
    </source>
</evidence>
<dbReference type="EMBL" id="JBBWUH010000003">
    <property type="protein sequence ID" value="KAK8173173.1"/>
    <property type="molecule type" value="Genomic_DNA"/>
</dbReference>
<comment type="caution">
    <text evidence="2">The sequence shown here is derived from an EMBL/GenBank/DDBJ whole genome shotgun (WGS) entry which is preliminary data.</text>
</comment>
<proteinExistence type="predicted"/>
<organism evidence="2 3">
    <name type="scientific">Phyllosticta citrichinensis</name>
    <dbReference type="NCBI Taxonomy" id="1130410"/>
    <lineage>
        <taxon>Eukaryota</taxon>
        <taxon>Fungi</taxon>
        <taxon>Dikarya</taxon>
        <taxon>Ascomycota</taxon>
        <taxon>Pezizomycotina</taxon>
        <taxon>Dothideomycetes</taxon>
        <taxon>Dothideomycetes incertae sedis</taxon>
        <taxon>Botryosphaeriales</taxon>
        <taxon>Phyllostictaceae</taxon>
        <taxon>Phyllosticta</taxon>
    </lineage>
</organism>
<sequence>MHCTQAFSLLPLFLLTPLTLAAPAAEPQNPPPNSCLLGRTPYNCREPDRQTVEPSFLGFQGHFTGVGFSYLYFLPDDPAHIVPSIICPLRVDDTVRRALASERVAQNYFQYVDPNGPIKGDPQTLIRCKDATTPIFQGTTYIGNHQIFVTYDANTNPSPEGQTVTYCGYSSGPTPYDATEQFVPGCSIPVLPPSPPIPQ</sequence>
<dbReference type="Proteomes" id="UP001456524">
    <property type="component" value="Unassembled WGS sequence"/>
</dbReference>
<keyword evidence="1" id="KW-0732">Signal</keyword>
<name>A0ABR1XYH5_9PEZI</name>
<protein>
    <submittedName>
        <fullName evidence="2">Uncharacterized protein</fullName>
    </submittedName>
</protein>